<evidence type="ECO:0000313" key="2">
    <source>
        <dbReference type="EMBL" id="EQD58493.1"/>
    </source>
</evidence>
<dbReference type="EMBL" id="AUZZ01002908">
    <property type="protein sequence ID" value="EQD58493.1"/>
    <property type="molecule type" value="Genomic_DNA"/>
</dbReference>
<feature type="transmembrane region" description="Helical" evidence="1">
    <location>
        <begin position="72"/>
        <end position="105"/>
    </location>
</feature>
<gene>
    <name evidence="2" type="ORF">B2A_04347</name>
</gene>
<reference evidence="2" key="2">
    <citation type="journal article" date="2014" name="ISME J.">
        <title>Microbial stratification in low pH oxic and suboxic macroscopic growths along an acid mine drainage.</title>
        <authorList>
            <person name="Mendez-Garcia C."/>
            <person name="Mesa V."/>
            <person name="Sprenger R.R."/>
            <person name="Richter M."/>
            <person name="Diez M.S."/>
            <person name="Solano J."/>
            <person name="Bargiela R."/>
            <person name="Golyshina O.V."/>
            <person name="Manteca A."/>
            <person name="Ramos J.L."/>
            <person name="Gallego J.R."/>
            <person name="Llorente I."/>
            <person name="Martins Dos Santos V.A."/>
            <person name="Jensen O.N."/>
            <person name="Pelaez A.I."/>
            <person name="Sanchez J."/>
            <person name="Ferrer M."/>
        </authorList>
    </citation>
    <scope>NUCLEOTIDE SEQUENCE</scope>
</reference>
<feature type="transmembrane region" description="Helical" evidence="1">
    <location>
        <begin position="160"/>
        <end position="183"/>
    </location>
</feature>
<feature type="transmembrane region" description="Helical" evidence="1">
    <location>
        <begin position="195"/>
        <end position="220"/>
    </location>
</feature>
<evidence type="ECO:0008006" key="3">
    <source>
        <dbReference type="Google" id="ProtNLM"/>
    </source>
</evidence>
<feature type="transmembrane region" description="Helical" evidence="1">
    <location>
        <begin position="241"/>
        <end position="268"/>
    </location>
</feature>
<dbReference type="AlphaFoldDB" id="T1APQ8"/>
<protein>
    <recommendedName>
        <fullName evidence="3">Urease accessory protein UreH-like transmembrane domain-containing protein</fullName>
    </recommendedName>
</protein>
<keyword evidence="1" id="KW-0472">Membrane</keyword>
<evidence type="ECO:0000256" key="1">
    <source>
        <dbReference type="SAM" id="Phobius"/>
    </source>
</evidence>
<feature type="transmembrane region" description="Helical" evidence="1">
    <location>
        <begin position="280"/>
        <end position="299"/>
    </location>
</feature>
<organism evidence="2">
    <name type="scientific">mine drainage metagenome</name>
    <dbReference type="NCBI Taxonomy" id="410659"/>
    <lineage>
        <taxon>unclassified sequences</taxon>
        <taxon>metagenomes</taxon>
        <taxon>ecological metagenomes</taxon>
    </lineage>
</organism>
<proteinExistence type="predicted"/>
<comment type="caution">
    <text evidence="2">The sequence shown here is derived from an EMBL/GenBank/DDBJ whole genome shotgun (WGS) entry which is preliminary data.</text>
</comment>
<name>T1APQ8_9ZZZZ</name>
<reference evidence="2" key="1">
    <citation type="submission" date="2013-08" db="EMBL/GenBank/DDBJ databases">
        <authorList>
            <person name="Mendez C."/>
            <person name="Richter M."/>
            <person name="Ferrer M."/>
            <person name="Sanchez J."/>
        </authorList>
    </citation>
    <scope>NUCLEOTIDE SEQUENCE</scope>
</reference>
<keyword evidence="1" id="KW-0812">Transmembrane</keyword>
<accession>T1APQ8</accession>
<keyword evidence="1" id="KW-1133">Transmembrane helix</keyword>
<sequence length="320" mass="35203">MINLYDPQNLGLISALIISYLLGLVHGITPDEHTWPITFSYAIGSYSVKGGAKAGLVFSSGFTLQRAILSEVAYLALAGVFMTSLAFGITYIAVGAAMFGAGMYIKNKKIYPHWHWLEEKISDITGIHRHDDKLQKQEMEHRRNPVMEARGKLKPVPSKLAFVHGIIAGFGFGAFALILYTVIVPTMPSIYFGWVPGFLFGIGTMTMQVIFGSIFGAWLTKVKKLTVNGMKFLARYISSNVLYYGGLAFAIAGVLILAFPQILTFGIITPLKVHNLHELSIGFFLVIFVVVIISILSYIEGMKKAESMGYIKHRGAHGNT</sequence>